<dbReference type="InterPro" id="IPR034732">
    <property type="entry name" value="EPHD"/>
</dbReference>
<dbReference type="Pfam" id="PF00628">
    <property type="entry name" value="PHD"/>
    <property type="match status" value="3"/>
</dbReference>
<keyword evidence="14" id="KW-1185">Reference proteome</keyword>
<feature type="compositionally biased region" description="Polar residues" evidence="10">
    <location>
        <begin position="3116"/>
        <end position="3128"/>
    </location>
</feature>
<dbReference type="FunFam" id="3.30.40.10:FF:001142">
    <property type="entry name" value="Histone-lysine N-methyltransferase"/>
    <property type="match status" value="1"/>
</dbReference>
<feature type="compositionally biased region" description="Basic and acidic residues" evidence="10">
    <location>
        <begin position="38"/>
        <end position="47"/>
    </location>
</feature>
<feature type="compositionally biased region" description="Polar residues" evidence="10">
    <location>
        <begin position="576"/>
        <end position="597"/>
    </location>
</feature>
<evidence type="ECO:0000256" key="8">
    <source>
        <dbReference type="ARBA" id="ARBA00023242"/>
    </source>
</evidence>
<feature type="compositionally biased region" description="Basic and acidic residues" evidence="10">
    <location>
        <begin position="1737"/>
        <end position="1749"/>
    </location>
</feature>
<protein>
    <submittedName>
        <fullName evidence="13">Lysine methyltransferase 2C</fullName>
    </submittedName>
</protein>
<feature type="region of interest" description="Disordered" evidence="10">
    <location>
        <begin position="2326"/>
        <end position="2374"/>
    </location>
</feature>
<feature type="compositionally biased region" description="Pro residues" evidence="10">
    <location>
        <begin position="13"/>
        <end position="29"/>
    </location>
</feature>
<feature type="compositionally biased region" description="Polar residues" evidence="10">
    <location>
        <begin position="1927"/>
        <end position="1944"/>
    </location>
</feature>
<feature type="compositionally biased region" description="Basic residues" evidence="10">
    <location>
        <begin position="832"/>
        <end position="844"/>
    </location>
</feature>
<feature type="compositionally biased region" description="Polar residues" evidence="10">
    <location>
        <begin position="3370"/>
        <end position="3383"/>
    </location>
</feature>
<accession>H3D7P3</accession>
<dbReference type="SMART" id="SM00249">
    <property type="entry name" value="PHD"/>
    <property type="match status" value="7"/>
</dbReference>
<dbReference type="PROSITE" id="PS51805">
    <property type="entry name" value="EPHD"/>
    <property type="match status" value="1"/>
</dbReference>
<dbReference type="SUPFAM" id="SSF47095">
    <property type="entry name" value="HMG-box"/>
    <property type="match status" value="1"/>
</dbReference>
<feature type="region of interest" description="Disordered" evidence="10">
    <location>
        <begin position="1381"/>
        <end position="1411"/>
    </location>
</feature>
<keyword evidence="7" id="KW-0804">Transcription</keyword>
<dbReference type="Gene3D" id="3.30.40.10">
    <property type="entry name" value="Zinc/RING finger domain, C3HC4 (zinc finger)"/>
    <property type="match status" value="6"/>
</dbReference>
<evidence type="ECO:0000313" key="13">
    <source>
        <dbReference type="Ensembl" id="ENSTNIP00000016534.1"/>
    </source>
</evidence>
<feature type="compositionally biased region" description="Polar residues" evidence="10">
    <location>
        <begin position="531"/>
        <end position="544"/>
    </location>
</feature>
<feature type="region of interest" description="Disordered" evidence="10">
    <location>
        <begin position="3049"/>
        <end position="3164"/>
    </location>
</feature>
<dbReference type="HOGENOM" id="CLU_000065_3_0_1"/>
<feature type="compositionally biased region" description="Basic and acidic residues" evidence="10">
    <location>
        <begin position="1765"/>
        <end position="1776"/>
    </location>
</feature>
<evidence type="ECO:0000256" key="3">
    <source>
        <dbReference type="ARBA" id="ARBA00022737"/>
    </source>
</evidence>
<dbReference type="PROSITE" id="PS50016">
    <property type="entry name" value="ZF_PHD_2"/>
    <property type="match status" value="4"/>
</dbReference>
<feature type="compositionally biased region" description="Polar residues" evidence="10">
    <location>
        <begin position="2068"/>
        <end position="2090"/>
    </location>
</feature>
<dbReference type="CDD" id="cd22026">
    <property type="entry name" value="HMG-box_KMT2C"/>
    <property type="match status" value="1"/>
</dbReference>
<feature type="compositionally biased region" description="Low complexity" evidence="10">
    <location>
        <begin position="1859"/>
        <end position="1871"/>
    </location>
</feature>
<dbReference type="InterPro" id="IPR001965">
    <property type="entry name" value="Znf_PHD"/>
</dbReference>
<dbReference type="FunFam" id="3.30.40.10:FF:000852">
    <property type="entry name" value="Histone-lysine N-methyltransferase 2C"/>
    <property type="match status" value="1"/>
</dbReference>
<feature type="region of interest" description="Disordered" evidence="10">
    <location>
        <begin position="2755"/>
        <end position="2801"/>
    </location>
</feature>
<dbReference type="CDD" id="cd15510">
    <property type="entry name" value="PHD2_KMT2C_like"/>
    <property type="match status" value="1"/>
</dbReference>
<dbReference type="CDD" id="cd15509">
    <property type="entry name" value="PHD1_KMT2C_like"/>
    <property type="match status" value="1"/>
</dbReference>
<dbReference type="InterPro" id="IPR013083">
    <property type="entry name" value="Znf_RING/FYVE/PHD"/>
</dbReference>
<keyword evidence="3" id="KW-0677">Repeat</keyword>
<proteinExistence type="predicted"/>
<feature type="compositionally biased region" description="Basic and acidic residues" evidence="10">
    <location>
        <begin position="779"/>
        <end position="788"/>
    </location>
</feature>
<feature type="compositionally biased region" description="Low complexity" evidence="10">
    <location>
        <begin position="853"/>
        <end position="862"/>
    </location>
</feature>
<organism evidence="13 14">
    <name type="scientific">Tetraodon nigroviridis</name>
    <name type="common">Spotted green pufferfish</name>
    <name type="synonym">Chelonodon nigroviridis</name>
    <dbReference type="NCBI Taxonomy" id="99883"/>
    <lineage>
        <taxon>Eukaryota</taxon>
        <taxon>Metazoa</taxon>
        <taxon>Chordata</taxon>
        <taxon>Craniata</taxon>
        <taxon>Vertebrata</taxon>
        <taxon>Euteleostomi</taxon>
        <taxon>Actinopterygii</taxon>
        <taxon>Neopterygii</taxon>
        <taxon>Teleostei</taxon>
        <taxon>Neoteleostei</taxon>
        <taxon>Acanthomorphata</taxon>
        <taxon>Eupercaria</taxon>
        <taxon>Tetraodontiformes</taxon>
        <taxon>Tetradontoidea</taxon>
        <taxon>Tetraodontidae</taxon>
        <taxon>Tetraodon</taxon>
    </lineage>
</organism>
<dbReference type="SUPFAM" id="SSF57903">
    <property type="entry name" value="FYVE/PHD zinc finger"/>
    <property type="match status" value="5"/>
</dbReference>
<feature type="compositionally biased region" description="Basic and acidic residues" evidence="10">
    <location>
        <begin position="3384"/>
        <end position="3399"/>
    </location>
</feature>
<feature type="region of interest" description="Disordered" evidence="10">
    <location>
        <begin position="821"/>
        <end position="918"/>
    </location>
</feature>
<feature type="compositionally biased region" description="Polar residues" evidence="10">
    <location>
        <begin position="2791"/>
        <end position="2801"/>
    </location>
</feature>
<keyword evidence="6" id="KW-0805">Transcription regulation</keyword>
<feature type="region of interest" description="Disordered" evidence="10">
    <location>
        <begin position="3197"/>
        <end position="3399"/>
    </location>
</feature>
<dbReference type="GO" id="GO:0045944">
    <property type="term" value="P:positive regulation of transcription by RNA polymerase II"/>
    <property type="evidence" value="ECO:0007669"/>
    <property type="project" value="TreeGrafter"/>
</dbReference>
<feature type="region of interest" description="Disordered" evidence="10">
    <location>
        <begin position="1583"/>
        <end position="1623"/>
    </location>
</feature>
<evidence type="ECO:0000256" key="1">
    <source>
        <dbReference type="ARBA" id="ARBA00004123"/>
    </source>
</evidence>
<reference evidence="13" key="3">
    <citation type="submission" date="2025-09" db="UniProtKB">
        <authorList>
            <consortium name="Ensembl"/>
        </authorList>
    </citation>
    <scope>IDENTIFICATION</scope>
</reference>
<keyword evidence="2" id="KW-0479">Metal-binding</keyword>
<dbReference type="GO" id="GO:0008270">
    <property type="term" value="F:zinc ion binding"/>
    <property type="evidence" value="ECO:0007669"/>
    <property type="project" value="UniProtKB-KW"/>
</dbReference>
<feature type="domain" description="PHD-type" evidence="11">
    <location>
        <begin position="378"/>
        <end position="431"/>
    </location>
</feature>
<keyword evidence="8" id="KW-0539">Nucleus</keyword>
<feature type="compositionally biased region" description="Basic and acidic residues" evidence="10">
    <location>
        <begin position="3155"/>
        <end position="3164"/>
    </location>
</feature>
<dbReference type="Ensembl" id="ENSTNIT00000016747.1">
    <property type="protein sequence ID" value="ENSTNIP00000016534.1"/>
    <property type="gene ID" value="ENSTNIG00000013539.1"/>
</dbReference>
<dbReference type="Pfam" id="PF13771">
    <property type="entry name" value="zf-HC5HC2H"/>
    <property type="match status" value="1"/>
</dbReference>
<feature type="compositionally biased region" description="Polar residues" evidence="10">
    <location>
        <begin position="2119"/>
        <end position="2145"/>
    </location>
</feature>
<sequence>RATPKGGGSNQCAPPPAPPQPPPAPPPGPRSRTKSRSRSREVKDKTTGGRRSKRRSNTNPEPCQEPEPEPDPEPSQEPEPDPEPCQEPEHEPDPEPIEEPGPEPDPKPSQTGSEDCGGSGPAVLVHSTKFLKQCAFCYRGDSQAPLGQGHLMVFGPTPGYVPLHILNRRASSDRDNDCHDYGYGGGRTPSTPPLTQAFVSLTWCSSPEQLTESSSEFVEQLGPVGLPHDLSIQSLFDPTAGQCCAHLQCAAWSEGVCCGEGQSLLYVDKAIDWGSTQVCAYCQRLGASLRCWEANCRRSYHFPCAAAAGAQQDWTDRRTLCTKHSPTVSAVTPPCQLCSSGGDGSSLLTCCCCGNCYHGNCLDPPVIPNPLRRAGWQCPRCRVCQSCRLRGNDGMLLVCEHCDKAYHTHCLTPPLEHSPGSGWSCKSCRICRGCGVRSSGQWANHPFLCKSCDPALPCPVCDGSPDPCNPQETLTCVSCYRCVHTDCTVGWQREGRAGPEDYLCSTCRTLPYLDQHSPPAPPGDAEELHSNAPTSQHSPGQQLDDSAPPQPFHPDHNLAACHQDQEEHQHHPAASPQGQTEPQLDSETPHPQATEPQHSPVAPEEDLTESHQSPSPHHLESQALQQSQAPLHQDAVEAGSSHAAPDAEPFRFSVSQNPPVGKPHRQTLPVRSGAVIKQDSPKPLSAPCSPPPSQPPSRRSVSLPASPAHSQVQLASSQLAVQSEVNGSMPSCSNLPEASACAQAPSPPAGTSSPADSEEMAAEEISEVPPQEEQTEESGESKDPRGESLPEEQCSSFSCPPPGLSFRFLPSQAVPTPLLPYPPKIGMGKPAISKRKFSPARARIKQGSCWSNRRVVSPPSSSQDSMGESGWDSPKPHPTDPPLWSLRVGRGSGFPGRRRSRGGGAGGGRGARGRSRLKTQDSLTVLPGVISVEAFQPKEEEENSMHNTVVMFSTTDHFTLKQDMCVVCGSFGQGAEGRLLACSQCGQCYHPFCVNVKMTRVVLTKGWRCLECTVCEACGEASDPGRLLLCDDCDISYHTYCLDPPLHTVPKGAWKCKWCVRCVQCGSSSPGVRCDWQDNYSCCGPCGSLRRCPLCQRPYAHDELIMQCQQCDRWVHATCQNLMCEEDVEAAADEGFDCSLCRSPGSYGRCDSFSSPHMVQISSRLREPDSKTFTQDGVCLTESGLTHLQSLVEPLMSPRRYRRCKPKLKLRIINQNSVSVLQTPAEPDTPTEQEHGGQRSRRCPQQSFQGCELDCDLKSDSSPEREQSHSYEVGGEPELPDGSKKRKRKPYRPGIGGFMVRQRGGKVGVSRIKLCRRDSSELLSRDEGCPDVPMETTPLVDHAPGKVKKRYRKKKTKLEEVFPSYLQEAFFGKDLLDQSRQKHQPIRNITRGQEKAHPSHRGRRHEESGNAALASSSLHHFIGLTAMSDGALLDLSEVLITDPQILATGHTAGLDLTSVAEDPSFTAGGGCGQRMVQEEPLDAILSPELDKMVTDGAILSKLYKIPELEGKDVEEVFTAVLHPNNGDNNQLEQRQNNTAAGKTHTPQTAVGFPRLGLMNGLMGAAPQSTNAAVMSSGAKGPGGFRLGSADSHVPAPASDHSHGQALTNQSPAAEGEQDGLSTAQRSMLKWEKEEALGEMATVAPVLYCNTNFPQLREQYPDWSTRVKQIAKLWRKACSQDRAPFVQKARDNRAAQRISKVQLANDPVKRQPATPAPLPAAYEPACMEVEGGFKDPLKSRETEQEQEWKLRQQMRQKSKQQAKMEASQKLEQVKNEQRQQLAAQRLSRPVSPDNSSRSPMTPGMLGSASPVHTPSSRESQCRHHLPLQAPPGQADDVFLRPQAPPLSGFSSPLHQPPSSPQMFSPPSSRPSSPWDPLKGGGTSRPTSCQAGNLPGAQQQRGTSLSPSPGHDMFGSPAPSPDSKAPTDASRNLMSHSGKSRLQQNRGGLISPPSGSAPGSELLSRHLSLRPAESFQRSQNSGALRHSPLDPSGRTGDPVQGNLFKAPMPPQQEVCGGAGGGRRDPSRPTDLNFAGPPSQDPAFPSSPLSALGSPHRSPYAQMPGTPRPDYSQQTSDPFTQQSPPYINPQTPGTPRPHNTDPYSSSPGTPRPSVVERFPRSPGSQRSGEASSSRTPRPDQYGQQSPTVRAQKPQADGFTPQHVGPGSSPLASETFTSAQHQLSPGQPHLLESFPRNAIGQVQKHPGMFEASGFSGLAVQASPNPFEQGPVVPGSSHADKTKSSEVAQMDVASLSGPVSMLPQQGDSEEKLRQVRPNLRGVSLIGRTVRASAGSELSCTALHSSGFSLFLPQRQRLRQLILRQQQQKNVSRQEKLLQDGAAGPPHQWLQKEPTGAAPADPFGRPPPPYPGTARPPETTALRCAGNFTAEMARNSNEGPVPRQGLPREPGLQGQVQRGRFAAPPGGLQGSFLRMSHPAGPGSGLVVEHGVSVQMKRPGEFTGIRPVMAPGGHPFLPRSLPLQQHSIMGQPYIELRHRAPEHRLRLPFPPSAELQARPIQGPPLGQQMLMQQQHVVSSAPLSQNSESALPGAEGIEEHLEGEDSAVKDLEDVEVKDLVDLNLNLDPEDGKEDLDLGPNDLHLDDFLLSGKFDLIAYADPELNLEEKKDMFNEELDLGEVSAEEKEGGAKKADHLVKQEMQESTAVALREGACQSAAPLVLSKVRNFQSNYQPANTSITNINALPPLKVEESSSATAAVPGIPPHVNAAPLGMSPQVHPPSAGDCHDGEYPPLLLQTSVFTSPAQGPLMSPHTSVTPEVLPLPPPQPHLPLTSQTQTAHMGTSSQNHTANPAIFSETQIQDQNPNKQRPLLLEEQPLLLQDLLDQERQEQQQQKQMQALMRQRPAPESGVTTTAAAAADFDSISDPIMKAKMVALKGINKVMSQGNLGLNPMVINRLQQAPVAQGALVTPASEGTPQLVAQDEKLTPQLVRPNPPNFGSDFANESQRRQYEEWLAETQQLLQMQQRLLEDQIAAHRKTKKSLSAKQRTAKKAGRAFAEEDAAQLRHVTELQGTVQKQLEQIRKQQKSHTELIEDYRTKQQQQQHEGAATSPPSQPSHHASQTPPAWGSAAPVSRPQHQRWLAGRGRSSWGPPLALPNAPQAPSHTQAPGFTTGSQGPAGGPGGRAPSCQVNYDDNNPFSEGFQERERRERLREQQERQRVQLLQEVERQRALQQRMELEQQALYGAPGGPGESLSQMPFFSSEPPQDFLQTCPLSRPPQQTQGQTGSQHAGAHQGYPEGTPNPGALLASGLRPRTAAEHSMGHPEPRSSPRFLGAAGLPDPAARPLPLPEGQACRFGHEPSSSSPSSPLQCLSGEPGSLLKRKKRDVDDAGAGTPLSSHSDDVSASSAPAVLDHSRSGPTQAPPSVTSPQVKKEREEGGACEGVVKKEEGGAEEVFSPALCGGSKDGDGGKELLRHLLKDKTSHIMPFPTSHAPPAACRQSSNESIPSEEEDRPRSHGNIENGPDLLDSRNKLQRCKRPARPEKDRLPPKNKRRKKEDEELLLCCSSSEPILTHLAQNNLSNPPTPPASLPPTPPPLPRQKLMNGFATTDELTRKDGETLVLGVQGVHVCLFQPHVSSSSRLLTSPPPLPTPPHNNQEELKVQGSECEAADSYVPSSSPESVADMEVSRFPDLSFVKLEPVSPCPSPTLAVVPAARGKGPSAVKQEVKVEPNPQDHPSCLNTDLVTIAITVNPVAAQNIGGVMAAVAQLLRVPVPLNYQLSRTAGPDHASLALLAGARV</sequence>
<feature type="compositionally biased region" description="Low complexity" evidence="10">
    <location>
        <begin position="2843"/>
        <end position="2856"/>
    </location>
</feature>
<evidence type="ECO:0000256" key="7">
    <source>
        <dbReference type="ARBA" id="ARBA00023163"/>
    </source>
</evidence>
<evidence type="ECO:0000259" key="12">
    <source>
        <dbReference type="PROSITE" id="PS51805"/>
    </source>
</evidence>
<keyword evidence="4 9" id="KW-0863">Zinc-finger</keyword>
<dbReference type="GO" id="GO:0044666">
    <property type="term" value="C:MLL3/4 complex"/>
    <property type="evidence" value="ECO:0007669"/>
    <property type="project" value="TreeGrafter"/>
</dbReference>
<dbReference type="InterPro" id="IPR036910">
    <property type="entry name" value="HMG_box_dom_sf"/>
</dbReference>
<feature type="compositionally biased region" description="Polar residues" evidence="10">
    <location>
        <begin position="1882"/>
        <end position="1905"/>
    </location>
</feature>
<feature type="region of interest" description="Disordered" evidence="10">
    <location>
        <begin position="3527"/>
        <end position="3548"/>
    </location>
</feature>
<keyword evidence="5" id="KW-0862">Zinc</keyword>
<feature type="compositionally biased region" description="Low complexity" evidence="10">
    <location>
        <begin position="3061"/>
        <end position="3077"/>
    </location>
</feature>
<dbReference type="InterPro" id="IPR011011">
    <property type="entry name" value="Znf_FYVE_PHD"/>
</dbReference>
<evidence type="ECO:0000256" key="9">
    <source>
        <dbReference type="PROSITE-ProRule" id="PRU00146"/>
    </source>
</evidence>
<feature type="compositionally biased region" description="Low complexity" evidence="10">
    <location>
        <begin position="736"/>
        <end position="755"/>
    </location>
</feature>
<feature type="region of interest" description="Disordered" evidence="10">
    <location>
        <begin position="1737"/>
        <end position="2188"/>
    </location>
</feature>
<feature type="compositionally biased region" description="Acidic residues" evidence="10">
    <location>
        <begin position="756"/>
        <end position="766"/>
    </location>
</feature>
<dbReference type="CDD" id="cd15514">
    <property type="entry name" value="PHD6_KMT2C_like"/>
    <property type="match status" value="1"/>
</dbReference>
<dbReference type="GO" id="GO:0003713">
    <property type="term" value="F:transcription coactivator activity"/>
    <property type="evidence" value="ECO:0007669"/>
    <property type="project" value="TreeGrafter"/>
</dbReference>
<feature type="region of interest" description="Disordered" evidence="10">
    <location>
        <begin position="2216"/>
        <end position="2238"/>
    </location>
</feature>
<feature type="region of interest" description="Disordered" evidence="10">
    <location>
        <begin position="2839"/>
        <end position="2862"/>
    </location>
</feature>
<evidence type="ECO:0000256" key="5">
    <source>
        <dbReference type="ARBA" id="ARBA00022833"/>
    </source>
</evidence>
<dbReference type="CDD" id="cd15513">
    <property type="entry name" value="PHD5_KMT2C_like"/>
    <property type="match status" value="1"/>
</dbReference>
<reference evidence="13" key="2">
    <citation type="submission" date="2025-08" db="UniProtKB">
        <authorList>
            <consortium name="Ensembl"/>
        </authorList>
    </citation>
    <scope>IDENTIFICATION</scope>
</reference>
<feature type="domain" description="PHD-type" evidence="12">
    <location>
        <begin position="216"/>
        <end position="325"/>
    </location>
</feature>
<dbReference type="FunFam" id="1.10.30.10:FF:000009">
    <property type="entry name" value="Histone-lysine N-methyltransferase"/>
    <property type="match status" value="1"/>
</dbReference>
<feature type="compositionally biased region" description="Basic and acidic residues" evidence="10">
    <location>
        <begin position="1255"/>
        <end position="1269"/>
    </location>
</feature>
<feature type="compositionally biased region" description="Basic and acidic residues" evidence="10">
    <location>
        <begin position="3268"/>
        <end position="3281"/>
    </location>
</feature>
<feature type="compositionally biased region" description="Polar residues" evidence="10">
    <location>
        <begin position="708"/>
        <end position="734"/>
    </location>
</feature>
<feature type="compositionally biased region" description="Low complexity" evidence="10">
    <location>
        <begin position="3104"/>
        <end position="3115"/>
    </location>
</feature>
<feature type="region of interest" description="Disordered" evidence="10">
    <location>
        <begin position="2724"/>
        <end position="2743"/>
    </location>
</feature>
<evidence type="ECO:0000256" key="2">
    <source>
        <dbReference type="ARBA" id="ARBA00022723"/>
    </source>
</evidence>
<dbReference type="Proteomes" id="UP000007303">
    <property type="component" value="Unassembled WGS sequence"/>
</dbReference>
<feature type="domain" description="PHD-type" evidence="11">
    <location>
        <begin position="962"/>
        <end position="1015"/>
    </location>
</feature>
<feature type="region of interest" description="Disordered" evidence="10">
    <location>
        <begin position="515"/>
        <end position="798"/>
    </location>
</feature>
<dbReference type="GO" id="GO:0042800">
    <property type="term" value="F:histone H3K4 methyltransferase activity"/>
    <property type="evidence" value="ECO:0007669"/>
    <property type="project" value="TreeGrafter"/>
</dbReference>
<comment type="subcellular location">
    <subcellularLocation>
        <location evidence="1">Nucleus</location>
    </subcellularLocation>
</comment>
<name>H3D7P3_TETNG</name>
<evidence type="ECO:0000256" key="10">
    <source>
        <dbReference type="SAM" id="MobiDB-lite"/>
    </source>
</evidence>
<feature type="region of interest" description="Disordered" evidence="10">
    <location>
        <begin position="2387"/>
        <end position="2406"/>
    </location>
</feature>
<evidence type="ECO:0000256" key="6">
    <source>
        <dbReference type="ARBA" id="ARBA00023015"/>
    </source>
</evidence>
<feature type="compositionally biased region" description="Low complexity" evidence="10">
    <location>
        <begin position="3232"/>
        <end position="3248"/>
    </location>
</feature>
<dbReference type="PANTHER" id="PTHR45888:SF1">
    <property type="entry name" value="HISTONE-LYSINE N-METHYLTRANSFERASE 2C"/>
    <property type="match status" value="1"/>
</dbReference>
<evidence type="ECO:0000256" key="4">
    <source>
        <dbReference type="ARBA" id="ARBA00022771"/>
    </source>
</evidence>
<feature type="domain" description="PHD-type" evidence="11">
    <location>
        <begin position="1089"/>
        <end position="1144"/>
    </location>
</feature>
<feature type="compositionally biased region" description="Acidic residues" evidence="10">
    <location>
        <begin position="64"/>
        <end position="86"/>
    </location>
</feature>
<dbReference type="InterPro" id="IPR019787">
    <property type="entry name" value="Znf_PHD-finger"/>
</dbReference>
<dbReference type="Gene3D" id="1.10.30.10">
    <property type="entry name" value="High mobility group box domain"/>
    <property type="match status" value="1"/>
</dbReference>
<feature type="region of interest" description="Disordered" evidence="10">
    <location>
        <begin position="1"/>
        <end position="120"/>
    </location>
</feature>
<dbReference type="PANTHER" id="PTHR45888">
    <property type="entry name" value="HL01030P-RELATED"/>
    <property type="match status" value="1"/>
</dbReference>
<evidence type="ECO:0000313" key="14">
    <source>
        <dbReference type="Proteomes" id="UP000007303"/>
    </source>
</evidence>
<feature type="domain" description="PHD-type" evidence="11">
    <location>
        <begin position="1012"/>
        <end position="1062"/>
    </location>
</feature>
<feature type="compositionally biased region" description="Low complexity" evidence="10">
    <location>
        <begin position="3348"/>
        <end position="3365"/>
    </location>
</feature>
<feature type="region of interest" description="Disordered" evidence="10">
    <location>
        <begin position="1219"/>
        <end position="1298"/>
    </location>
</feature>
<feature type="region of interest" description="Disordered" evidence="10">
    <location>
        <begin position="3433"/>
        <end position="3514"/>
    </location>
</feature>
<evidence type="ECO:0000259" key="11">
    <source>
        <dbReference type="PROSITE" id="PS50016"/>
    </source>
</evidence>
<reference evidence="14" key="1">
    <citation type="journal article" date="2004" name="Nature">
        <title>Genome duplication in the teleost fish Tetraodon nigroviridis reveals the early vertebrate proto-karyotype.</title>
        <authorList>
            <person name="Jaillon O."/>
            <person name="Aury J.-M."/>
            <person name="Brunet F."/>
            <person name="Petit J.-L."/>
            <person name="Stange-Thomann N."/>
            <person name="Mauceli E."/>
            <person name="Bouneau L."/>
            <person name="Fischer C."/>
            <person name="Ozouf-Costaz C."/>
            <person name="Bernot A."/>
            <person name="Nicaud S."/>
            <person name="Jaffe D."/>
            <person name="Fisher S."/>
            <person name="Lutfalla G."/>
            <person name="Dossat C."/>
            <person name="Segurens B."/>
            <person name="Dasilva C."/>
            <person name="Salanoubat M."/>
            <person name="Levy M."/>
            <person name="Boudet N."/>
            <person name="Castellano S."/>
            <person name="Anthouard V."/>
            <person name="Jubin C."/>
            <person name="Castelli V."/>
            <person name="Katinka M."/>
            <person name="Vacherie B."/>
            <person name="Biemont C."/>
            <person name="Skalli Z."/>
            <person name="Cattolico L."/>
            <person name="Poulain J."/>
            <person name="De Berardinis V."/>
            <person name="Cruaud C."/>
            <person name="Duprat S."/>
            <person name="Brottier P."/>
            <person name="Coutanceau J.-P."/>
            <person name="Gouzy J."/>
            <person name="Parra G."/>
            <person name="Lardier G."/>
            <person name="Chapple C."/>
            <person name="McKernan K.J."/>
            <person name="McEwan P."/>
            <person name="Bosak S."/>
            <person name="Kellis M."/>
            <person name="Volff J.-N."/>
            <person name="Guigo R."/>
            <person name="Zody M.C."/>
            <person name="Mesirov J."/>
            <person name="Lindblad-Toh K."/>
            <person name="Birren B."/>
            <person name="Nusbaum C."/>
            <person name="Kahn D."/>
            <person name="Robinson-Rechavi M."/>
            <person name="Laudet V."/>
            <person name="Schachter V."/>
            <person name="Quetier F."/>
            <person name="Saurin W."/>
            <person name="Scarpelli C."/>
            <person name="Wincker P."/>
            <person name="Lander E.S."/>
            <person name="Weissenbach J."/>
            <person name="Roest Crollius H."/>
        </authorList>
    </citation>
    <scope>NUCLEOTIDE SEQUENCE [LARGE SCALE GENOMIC DNA]</scope>
</reference>
<dbReference type="GeneTree" id="ENSGT00940000155281"/>
<feature type="compositionally biased region" description="Polar residues" evidence="10">
    <location>
        <begin position="2166"/>
        <end position="2181"/>
    </location>
</feature>
<feature type="compositionally biased region" description="Pro residues" evidence="10">
    <location>
        <begin position="3536"/>
        <end position="3548"/>
    </location>
</feature>
<feature type="compositionally biased region" description="Polar residues" evidence="10">
    <location>
        <begin position="3141"/>
        <end position="3151"/>
    </location>
</feature>